<dbReference type="Proteomes" id="UP000183339">
    <property type="component" value="Unassembled WGS sequence"/>
</dbReference>
<keyword evidence="2" id="KW-0238">DNA-binding</keyword>
<keyword evidence="3" id="KW-0804">Transcription</keyword>
<keyword evidence="1" id="KW-0805">Transcription regulation</keyword>
<evidence type="ECO:0000256" key="2">
    <source>
        <dbReference type="ARBA" id="ARBA00023125"/>
    </source>
</evidence>
<evidence type="ECO:0000256" key="3">
    <source>
        <dbReference type="ARBA" id="ARBA00023163"/>
    </source>
</evidence>
<dbReference type="PROSITE" id="PS00622">
    <property type="entry name" value="HTH_LUXR_1"/>
    <property type="match status" value="1"/>
</dbReference>
<organism evidence="5 6">
    <name type="scientific">Nitrosospira multiformis</name>
    <dbReference type="NCBI Taxonomy" id="1231"/>
    <lineage>
        <taxon>Bacteria</taxon>
        <taxon>Pseudomonadati</taxon>
        <taxon>Pseudomonadota</taxon>
        <taxon>Betaproteobacteria</taxon>
        <taxon>Nitrosomonadales</taxon>
        <taxon>Nitrosomonadaceae</taxon>
        <taxon>Nitrosospira</taxon>
    </lineage>
</organism>
<name>A0A1I0GNJ5_9PROT</name>
<evidence type="ECO:0000313" key="6">
    <source>
        <dbReference type="Proteomes" id="UP000183339"/>
    </source>
</evidence>
<evidence type="ECO:0000256" key="1">
    <source>
        <dbReference type="ARBA" id="ARBA00023015"/>
    </source>
</evidence>
<reference evidence="5 6" key="1">
    <citation type="submission" date="2016-10" db="EMBL/GenBank/DDBJ databases">
        <authorList>
            <person name="de Groot N.N."/>
        </authorList>
    </citation>
    <scope>NUCLEOTIDE SEQUENCE [LARGE SCALE GENOMIC DNA]</scope>
    <source>
        <strain evidence="5 6">Nl7</strain>
    </source>
</reference>
<accession>A0A1I0GNJ5</accession>
<protein>
    <submittedName>
        <fullName evidence="5">Transcriptional regulator EpsA</fullName>
    </submittedName>
</protein>
<dbReference type="GO" id="GO:0003677">
    <property type="term" value="F:DNA binding"/>
    <property type="evidence" value="ECO:0007669"/>
    <property type="project" value="UniProtKB-KW"/>
</dbReference>
<dbReference type="PANTHER" id="PTHR44688:SF16">
    <property type="entry name" value="DNA-BINDING TRANSCRIPTIONAL ACTIVATOR DEVR_DOSR"/>
    <property type="match status" value="1"/>
</dbReference>
<evidence type="ECO:0000259" key="4">
    <source>
        <dbReference type="PROSITE" id="PS50043"/>
    </source>
</evidence>
<dbReference type="NCBIfam" id="TIGR03020">
    <property type="entry name" value="EpsA"/>
    <property type="match status" value="1"/>
</dbReference>
<dbReference type="Pfam" id="PF00196">
    <property type="entry name" value="GerE"/>
    <property type="match status" value="1"/>
</dbReference>
<dbReference type="PANTHER" id="PTHR44688">
    <property type="entry name" value="DNA-BINDING TRANSCRIPTIONAL ACTIVATOR DEVR_DOSR"/>
    <property type="match status" value="1"/>
</dbReference>
<dbReference type="InterPro" id="IPR036388">
    <property type="entry name" value="WH-like_DNA-bd_sf"/>
</dbReference>
<feature type="domain" description="HTH luxR-type" evidence="4">
    <location>
        <begin position="198"/>
        <end position="263"/>
    </location>
</feature>
<dbReference type="CDD" id="cd06170">
    <property type="entry name" value="LuxR_C_like"/>
    <property type="match status" value="1"/>
</dbReference>
<dbReference type="InterPro" id="IPR017470">
    <property type="entry name" value="Tscrpt_reg_EpsA"/>
</dbReference>
<dbReference type="Gene3D" id="1.10.10.10">
    <property type="entry name" value="Winged helix-like DNA-binding domain superfamily/Winged helix DNA-binding domain"/>
    <property type="match status" value="1"/>
</dbReference>
<dbReference type="SUPFAM" id="SSF46894">
    <property type="entry name" value="C-terminal effector domain of the bipartite response regulators"/>
    <property type="match status" value="1"/>
</dbReference>
<dbReference type="InterPro" id="IPR016032">
    <property type="entry name" value="Sig_transdc_resp-reg_C-effctor"/>
</dbReference>
<dbReference type="AlphaFoldDB" id="A0A1I0GNJ5"/>
<sequence>MQILSVREIDYGVSIPMDRLHSYFRVIQEGLGVRRHLDLLRWLQGEIQHHLPHEIMIIVWGDFDSNFIQHDIVSSLPGTRTAYFEPADLSSQVQKLYRHWTRQGKIPSASNIDTSGILHLDSHGQCCFSRILQGMQSFLLHGISDSRRCEDCIYVIFSTSDKFDDGALTMMELLLPYLDIALRIAPFPHLSARRADSAGGKGHGLSERESEIMDWVGKGKTNAEIGSILSISEFTVRNHLYHIFQKLGVYNRTQAASKITQTWGMRSEQHANGASDTLFPQTINLPLTDEL</sequence>
<dbReference type="InterPro" id="IPR000792">
    <property type="entry name" value="Tscrpt_reg_LuxR_C"/>
</dbReference>
<dbReference type="PROSITE" id="PS50043">
    <property type="entry name" value="HTH_LUXR_2"/>
    <property type="match status" value="1"/>
</dbReference>
<dbReference type="PRINTS" id="PR00038">
    <property type="entry name" value="HTHLUXR"/>
</dbReference>
<gene>
    <name evidence="5" type="ORF">SAMN05216412_11513</name>
</gene>
<dbReference type="SMART" id="SM00421">
    <property type="entry name" value="HTH_LUXR"/>
    <property type="match status" value="1"/>
</dbReference>
<proteinExistence type="predicted"/>
<evidence type="ECO:0000313" key="5">
    <source>
        <dbReference type="EMBL" id="SET72601.1"/>
    </source>
</evidence>
<dbReference type="GO" id="GO:0006355">
    <property type="term" value="P:regulation of DNA-templated transcription"/>
    <property type="evidence" value="ECO:0007669"/>
    <property type="project" value="InterPro"/>
</dbReference>
<dbReference type="RefSeq" id="WP_074709413.1">
    <property type="nucleotide sequence ID" value="NZ_FOHI01000015.1"/>
</dbReference>
<dbReference type="EMBL" id="FOHI01000015">
    <property type="protein sequence ID" value="SET72601.1"/>
    <property type="molecule type" value="Genomic_DNA"/>
</dbReference>